<gene>
    <name evidence="1" type="ORF">BDV98DRAFT_572000</name>
</gene>
<dbReference type="AlphaFoldDB" id="A0A5C3QA52"/>
<sequence>MQKAKGTTYPQSIVQHSRCKEFNLKIAEQAAAPAFSFNIFKNIVGAECADVGDPMDQQDFVDFVYRTLESIGTNAWPNANEVVGWCNNIKNWTKTGSMVPYNNLNDYLRYYKA</sequence>
<dbReference type="EMBL" id="ML178836">
    <property type="protein sequence ID" value="TFK98945.1"/>
    <property type="molecule type" value="Genomic_DNA"/>
</dbReference>
<name>A0A5C3QA52_9AGAR</name>
<evidence type="ECO:0000313" key="1">
    <source>
        <dbReference type="EMBL" id="TFK98945.1"/>
    </source>
</evidence>
<proteinExistence type="predicted"/>
<organism evidence="1 2">
    <name type="scientific">Pterulicium gracile</name>
    <dbReference type="NCBI Taxonomy" id="1884261"/>
    <lineage>
        <taxon>Eukaryota</taxon>
        <taxon>Fungi</taxon>
        <taxon>Dikarya</taxon>
        <taxon>Basidiomycota</taxon>
        <taxon>Agaricomycotina</taxon>
        <taxon>Agaricomycetes</taxon>
        <taxon>Agaricomycetidae</taxon>
        <taxon>Agaricales</taxon>
        <taxon>Pleurotineae</taxon>
        <taxon>Pterulaceae</taxon>
        <taxon>Pterulicium</taxon>
    </lineage>
</organism>
<dbReference type="OrthoDB" id="2734890at2759"/>
<accession>A0A5C3QA52</accession>
<evidence type="ECO:0000313" key="2">
    <source>
        <dbReference type="Proteomes" id="UP000305067"/>
    </source>
</evidence>
<keyword evidence="2" id="KW-1185">Reference proteome</keyword>
<dbReference type="Proteomes" id="UP000305067">
    <property type="component" value="Unassembled WGS sequence"/>
</dbReference>
<reference evidence="1 2" key="1">
    <citation type="journal article" date="2019" name="Nat. Ecol. Evol.">
        <title>Megaphylogeny resolves global patterns of mushroom evolution.</title>
        <authorList>
            <person name="Varga T."/>
            <person name="Krizsan K."/>
            <person name="Foldi C."/>
            <person name="Dima B."/>
            <person name="Sanchez-Garcia M."/>
            <person name="Sanchez-Ramirez S."/>
            <person name="Szollosi G.J."/>
            <person name="Szarkandi J.G."/>
            <person name="Papp V."/>
            <person name="Albert L."/>
            <person name="Andreopoulos W."/>
            <person name="Angelini C."/>
            <person name="Antonin V."/>
            <person name="Barry K.W."/>
            <person name="Bougher N.L."/>
            <person name="Buchanan P."/>
            <person name="Buyck B."/>
            <person name="Bense V."/>
            <person name="Catcheside P."/>
            <person name="Chovatia M."/>
            <person name="Cooper J."/>
            <person name="Damon W."/>
            <person name="Desjardin D."/>
            <person name="Finy P."/>
            <person name="Geml J."/>
            <person name="Haridas S."/>
            <person name="Hughes K."/>
            <person name="Justo A."/>
            <person name="Karasinski D."/>
            <person name="Kautmanova I."/>
            <person name="Kiss B."/>
            <person name="Kocsube S."/>
            <person name="Kotiranta H."/>
            <person name="LaButti K.M."/>
            <person name="Lechner B.E."/>
            <person name="Liimatainen K."/>
            <person name="Lipzen A."/>
            <person name="Lukacs Z."/>
            <person name="Mihaltcheva S."/>
            <person name="Morgado L.N."/>
            <person name="Niskanen T."/>
            <person name="Noordeloos M.E."/>
            <person name="Ohm R.A."/>
            <person name="Ortiz-Santana B."/>
            <person name="Ovrebo C."/>
            <person name="Racz N."/>
            <person name="Riley R."/>
            <person name="Savchenko A."/>
            <person name="Shiryaev A."/>
            <person name="Soop K."/>
            <person name="Spirin V."/>
            <person name="Szebenyi C."/>
            <person name="Tomsovsky M."/>
            <person name="Tulloss R.E."/>
            <person name="Uehling J."/>
            <person name="Grigoriev I.V."/>
            <person name="Vagvolgyi C."/>
            <person name="Papp T."/>
            <person name="Martin F.M."/>
            <person name="Miettinen O."/>
            <person name="Hibbett D.S."/>
            <person name="Nagy L.G."/>
        </authorList>
    </citation>
    <scope>NUCLEOTIDE SEQUENCE [LARGE SCALE GENOMIC DNA]</scope>
    <source>
        <strain evidence="1 2">CBS 309.79</strain>
    </source>
</reference>
<protein>
    <submittedName>
        <fullName evidence="1">Uncharacterized protein</fullName>
    </submittedName>
</protein>